<comment type="caution">
    <text evidence="1">The sequence shown here is derived from an EMBL/GenBank/DDBJ whole genome shotgun (WGS) entry which is preliminary data.</text>
</comment>
<evidence type="ECO:0000313" key="2">
    <source>
        <dbReference type="Proteomes" id="UP001595556"/>
    </source>
</evidence>
<dbReference type="PROSITE" id="PS51257">
    <property type="entry name" value="PROKAR_LIPOPROTEIN"/>
    <property type="match status" value="1"/>
</dbReference>
<dbReference type="EMBL" id="JBHRTI010000004">
    <property type="protein sequence ID" value="MFC3148170.1"/>
    <property type="molecule type" value="Genomic_DNA"/>
</dbReference>
<organism evidence="1 2">
    <name type="scientific">Piscinibacterium candidicorallinum</name>
    <dbReference type="NCBI Taxonomy" id="1793872"/>
    <lineage>
        <taxon>Bacteria</taxon>
        <taxon>Pseudomonadati</taxon>
        <taxon>Pseudomonadota</taxon>
        <taxon>Betaproteobacteria</taxon>
        <taxon>Burkholderiales</taxon>
        <taxon>Piscinibacterium</taxon>
    </lineage>
</organism>
<reference evidence="2" key="1">
    <citation type="journal article" date="2019" name="Int. J. Syst. Evol. Microbiol.">
        <title>The Global Catalogue of Microorganisms (GCM) 10K type strain sequencing project: providing services to taxonomists for standard genome sequencing and annotation.</title>
        <authorList>
            <consortium name="The Broad Institute Genomics Platform"/>
            <consortium name="The Broad Institute Genome Sequencing Center for Infectious Disease"/>
            <person name="Wu L."/>
            <person name="Ma J."/>
        </authorList>
    </citation>
    <scope>NUCLEOTIDE SEQUENCE [LARGE SCALE GENOMIC DNA]</scope>
    <source>
        <strain evidence="2">KCTC 52168</strain>
    </source>
</reference>
<accession>A0ABV7H306</accession>
<name>A0ABV7H306_9BURK</name>
<protein>
    <submittedName>
        <fullName evidence="1">Uncharacterized protein</fullName>
    </submittedName>
</protein>
<keyword evidence="2" id="KW-1185">Reference proteome</keyword>
<sequence length="630" mass="69434">MLRREVFKFFGAGGAVLASGCGTPQPSGPPSAALAKLPPDVQPYRTAPATPPRTLPHPPGTVFFAPKAPVFPYYTDRDAVLRDAQGISDALERYINAWLAGRVPAEIPKEFLPPGVNLTDFPRFRLVRAADLRPEDVWAARWARPITRAGYVGFFPDPNVTYLVIPAMLLPFGHKVVVEGEFPRARFFDLQVTPAFRPEDYRYDGGIGVAEVPIVDADIDPLPGHGNPFRLGANRNIDKRSWRVEFPMVIGDAMALNPAFRPPFFRGQGNVRYGTGIMFQGAWGAPGSNGHGRGLWDTGQLWARYYLPDRRADGGVDPLAGVPLPRAWYETPKGERYFIAVDLEPYTRRANRVVQIPEGAPTIEPSDKRLSSARYGWNKQTGIFRAVVAGIALNTGWAPKEYVRNLDKGVAGRGSDLDGPAVLEQSATSATYIDYLVRGMELGRGKVVVLTGRLPSFPKTLRGDARFGGGEMRYWSLTGYQVPAGLDFAKAFDKNAVIGVAVHCVCDEEMVLDAQRRYVICLSRPQDRPANATAAAGVTWVDWGPSPEVSWTLRWLTVGPEWQGSNAPTPQKIGRKADWPEREWDPSAIGTNSHNGALGEYLPRIHYLDASEFAKLGMNVTMDRVPLWRA</sequence>
<gene>
    <name evidence="1" type="ORF">ACFOEN_11000</name>
</gene>
<dbReference type="RefSeq" id="WP_377303857.1">
    <property type="nucleotide sequence ID" value="NZ_CP180191.1"/>
</dbReference>
<proteinExistence type="predicted"/>
<evidence type="ECO:0000313" key="1">
    <source>
        <dbReference type="EMBL" id="MFC3148170.1"/>
    </source>
</evidence>
<dbReference type="Proteomes" id="UP001595556">
    <property type="component" value="Unassembled WGS sequence"/>
</dbReference>